<evidence type="ECO:0000313" key="1">
    <source>
        <dbReference type="EMBL" id="UPM53103.1"/>
    </source>
</evidence>
<keyword evidence="2" id="KW-1185">Reference proteome</keyword>
<gene>
    <name evidence="1" type="ORF">MY490_14925</name>
</gene>
<accession>A0ABY4JJR2</accession>
<dbReference type="RefSeq" id="WP_248266419.1">
    <property type="nucleotide sequence ID" value="NZ_CP096034.1"/>
</dbReference>
<proteinExistence type="predicted"/>
<dbReference type="Gene3D" id="1.10.10.60">
    <property type="entry name" value="Homeodomain-like"/>
    <property type="match status" value="1"/>
</dbReference>
<sequence>MKEELDSRDSFLVNEFFQSKLKGEGIRDMCKRLKISPNTYYSKMKEPNFLVEYKRLQKEEFGFDVEDNLDVIRQNVIANATKQGASEKAIEQFMKLMGIDSLLQERKDSKDEWLKEAFRMNPLFEVSMLLADTDYRQVITEGDTTRTADLINSLVNLGLEFYCAIKKIDSSEFYTTKNVIEEYARAVIKDDSCSVIEGEELEELIEEIEKKLGKR</sequence>
<name>A0ABY4JJR2_9BACI</name>
<dbReference type="Proteomes" id="UP000830639">
    <property type="component" value="Chromosome"/>
</dbReference>
<protein>
    <submittedName>
        <fullName evidence="1">Uncharacterized protein</fullName>
    </submittedName>
</protein>
<dbReference type="EMBL" id="CP096034">
    <property type="protein sequence ID" value="UPM53103.1"/>
    <property type="molecule type" value="Genomic_DNA"/>
</dbReference>
<organism evidence="1 2">
    <name type="scientific">Gottfriedia acidiceleris</name>
    <dbReference type="NCBI Taxonomy" id="371036"/>
    <lineage>
        <taxon>Bacteria</taxon>
        <taxon>Bacillati</taxon>
        <taxon>Bacillota</taxon>
        <taxon>Bacilli</taxon>
        <taxon>Bacillales</taxon>
        <taxon>Bacillaceae</taxon>
        <taxon>Gottfriedia</taxon>
    </lineage>
</organism>
<reference evidence="1 2" key="1">
    <citation type="submission" date="2022-04" db="EMBL/GenBank/DDBJ databases">
        <title>Mechanism of arsenic methylation and mitigation arsenic toxicity by Bacillus sp. LH14 from an Arsenic-Contaminated Paddy Soil.</title>
        <authorList>
            <person name="Wang D."/>
        </authorList>
    </citation>
    <scope>NUCLEOTIDE SEQUENCE [LARGE SCALE GENOMIC DNA]</scope>
    <source>
        <strain evidence="1 2">LH14</strain>
    </source>
</reference>
<evidence type="ECO:0000313" key="2">
    <source>
        <dbReference type="Proteomes" id="UP000830639"/>
    </source>
</evidence>